<sequence length="131" mass="15080">MATGDITVKQLLSTYHTFNEEYEMFTLSNKDADLVKSWPKNMRVEVFFGTWCHDSEREVPRLLKAMNDDVAIKLIALDYEKTEPLGRAVEAEIQFTPTFLIFLDNKLIGKIVERPSVSLVEDINILIKKEA</sequence>
<gene>
    <name evidence="1" type="ORF">GCM10011501_07360</name>
</gene>
<evidence type="ECO:0000313" key="1">
    <source>
        <dbReference type="EMBL" id="GHE81621.1"/>
    </source>
</evidence>
<reference evidence="2" key="1">
    <citation type="journal article" date="2019" name="Int. J. Syst. Evol. Microbiol.">
        <title>The Global Catalogue of Microorganisms (GCM) 10K type strain sequencing project: providing services to taxonomists for standard genome sequencing and annotation.</title>
        <authorList>
            <consortium name="The Broad Institute Genomics Platform"/>
            <consortium name="The Broad Institute Genome Sequencing Center for Infectious Disease"/>
            <person name="Wu L."/>
            <person name="Ma J."/>
        </authorList>
    </citation>
    <scope>NUCLEOTIDE SEQUENCE [LARGE SCALE GENOMIC DNA]</scope>
    <source>
        <strain evidence="2">CGMCC 1.15922</strain>
    </source>
</reference>
<dbReference type="InterPro" id="IPR036249">
    <property type="entry name" value="Thioredoxin-like_sf"/>
</dbReference>
<keyword evidence="2" id="KW-1185">Reference proteome</keyword>
<organism evidence="1 2">
    <name type="scientific">Thalassotalea profundi</name>
    <dbReference type="NCBI Taxonomy" id="2036687"/>
    <lineage>
        <taxon>Bacteria</taxon>
        <taxon>Pseudomonadati</taxon>
        <taxon>Pseudomonadota</taxon>
        <taxon>Gammaproteobacteria</taxon>
        <taxon>Alteromonadales</taxon>
        <taxon>Colwelliaceae</taxon>
        <taxon>Thalassotalea</taxon>
    </lineage>
</organism>
<dbReference type="EMBL" id="BNAH01000002">
    <property type="protein sequence ID" value="GHE81621.1"/>
    <property type="molecule type" value="Genomic_DNA"/>
</dbReference>
<proteinExistence type="predicted"/>
<dbReference type="SUPFAM" id="SSF52833">
    <property type="entry name" value="Thioredoxin-like"/>
    <property type="match status" value="1"/>
</dbReference>
<name>A0ABQ3IFW8_9GAMM</name>
<accession>A0ABQ3IFW8</accession>
<dbReference type="Pfam" id="PF14595">
    <property type="entry name" value="Thioredoxin_9"/>
    <property type="match status" value="1"/>
</dbReference>
<evidence type="ECO:0000313" key="2">
    <source>
        <dbReference type="Proteomes" id="UP000626370"/>
    </source>
</evidence>
<evidence type="ECO:0008006" key="3">
    <source>
        <dbReference type="Google" id="ProtNLM"/>
    </source>
</evidence>
<dbReference type="Gene3D" id="3.40.30.10">
    <property type="entry name" value="Glutaredoxin"/>
    <property type="match status" value="1"/>
</dbReference>
<protein>
    <recommendedName>
        <fullName evidence="3">Thioredoxin</fullName>
    </recommendedName>
</protein>
<comment type="caution">
    <text evidence="1">The sequence shown here is derived from an EMBL/GenBank/DDBJ whole genome shotgun (WGS) entry which is preliminary data.</text>
</comment>
<dbReference type="Proteomes" id="UP000626370">
    <property type="component" value="Unassembled WGS sequence"/>
</dbReference>